<dbReference type="EMBL" id="JBCEZU010000056">
    <property type="protein sequence ID" value="KAK9535112.1"/>
    <property type="molecule type" value="Genomic_DNA"/>
</dbReference>
<organism evidence="2 3">
    <name type="scientific">Zoarces viviparus</name>
    <name type="common">Viviparous eelpout</name>
    <name type="synonym">Blennius viviparus</name>
    <dbReference type="NCBI Taxonomy" id="48416"/>
    <lineage>
        <taxon>Eukaryota</taxon>
        <taxon>Metazoa</taxon>
        <taxon>Chordata</taxon>
        <taxon>Craniata</taxon>
        <taxon>Vertebrata</taxon>
        <taxon>Euteleostomi</taxon>
        <taxon>Actinopterygii</taxon>
        <taxon>Neopterygii</taxon>
        <taxon>Teleostei</taxon>
        <taxon>Neoteleostei</taxon>
        <taxon>Acanthomorphata</taxon>
        <taxon>Eupercaria</taxon>
        <taxon>Perciformes</taxon>
        <taxon>Cottioidei</taxon>
        <taxon>Zoarcales</taxon>
        <taxon>Zoarcidae</taxon>
        <taxon>Zoarcinae</taxon>
        <taxon>Zoarces</taxon>
    </lineage>
</organism>
<name>A0AAW1FJM5_ZOAVI</name>
<dbReference type="Proteomes" id="UP001488805">
    <property type="component" value="Unassembled WGS sequence"/>
</dbReference>
<evidence type="ECO:0000313" key="3">
    <source>
        <dbReference type="Proteomes" id="UP001488805"/>
    </source>
</evidence>
<evidence type="ECO:0000313" key="2">
    <source>
        <dbReference type="EMBL" id="KAK9535112.1"/>
    </source>
</evidence>
<reference evidence="2 3" key="1">
    <citation type="journal article" date="2024" name="Genome Biol. Evol.">
        <title>Chromosome-level genome assembly of the viviparous eelpout Zoarces viviparus.</title>
        <authorList>
            <person name="Fuhrmann N."/>
            <person name="Brasseur M.V."/>
            <person name="Bakowski C.E."/>
            <person name="Podsiadlowski L."/>
            <person name="Prost S."/>
            <person name="Krehenwinkel H."/>
            <person name="Mayer C."/>
        </authorList>
    </citation>
    <scope>NUCLEOTIDE SEQUENCE [LARGE SCALE GENOMIC DNA]</scope>
    <source>
        <strain evidence="2">NO-MEL_2022_Ind0_liver</strain>
    </source>
</reference>
<proteinExistence type="predicted"/>
<evidence type="ECO:0000256" key="1">
    <source>
        <dbReference type="SAM" id="MobiDB-lite"/>
    </source>
</evidence>
<keyword evidence="3" id="KW-1185">Reference proteome</keyword>
<comment type="caution">
    <text evidence="2">The sequence shown here is derived from an EMBL/GenBank/DDBJ whole genome shotgun (WGS) entry which is preliminary data.</text>
</comment>
<dbReference type="AlphaFoldDB" id="A0AAW1FJM5"/>
<accession>A0AAW1FJM5</accession>
<sequence length="90" mass="9257">MLCEAQGDEERSEGGGSEATSCTPAGRDSSQVNQLGGADRQKEEEETLMDVYLSSDTLSSSPGKAGQAGPAALAELGWCVGADDVMHKHG</sequence>
<feature type="region of interest" description="Disordered" evidence="1">
    <location>
        <begin position="1"/>
        <end position="44"/>
    </location>
</feature>
<gene>
    <name evidence="2" type="ORF">VZT92_007513</name>
</gene>
<protein>
    <submittedName>
        <fullName evidence="2">Uncharacterized protein</fullName>
    </submittedName>
</protein>
<feature type="compositionally biased region" description="Polar residues" evidence="1">
    <location>
        <begin position="19"/>
        <end position="34"/>
    </location>
</feature>